<dbReference type="PANTHER" id="PTHR45669:SF18">
    <property type="entry name" value="GLUTAREDOXIN FAMILY PROTEIN"/>
    <property type="match status" value="1"/>
</dbReference>
<evidence type="ECO:0000256" key="1">
    <source>
        <dbReference type="SAM" id="MobiDB-lite"/>
    </source>
</evidence>
<evidence type="ECO:0000313" key="3">
    <source>
        <dbReference type="EMBL" id="MBA4677507.1"/>
    </source>
</evidence>
<feature type="region of interest" description="Disordered" evidence="1">
    <location>
        <begin position="1"/>
        <end position="49"/>
    </location>
</feature>
<evidence type="ECO:0000259" key="2">
    <source>
        <dbReference type="Pfam" id="PF00462"/>
    </source>
</evidence>
<dbReference type="EMBL" id="GISG01275438">
    <property type="protein sequence ID" value="MBA4677507.1"/>
    <property type="molecule type" value="Transcribed_RNA"/>
</dbReference>
<feature type="compositionally biased region" description="Basic and acidic residues" evidence="1">
    <location>
        <begin position="1"/>
        <end position="12"/>
    </location>
</feature>
<dbReference type="Pfam" id="PF00462">
    <property type="entry name" value="Glutaredoxin"/>
    <property type="match status" value="1"/>
</dbReference>
<sequence length="286" mass="32642">MEGREGNRDHPTTKHPAFLNRSLTIHSSASPFSKKPYVSPDRNSSSMRRWYNPFDSASSSFKGKVRQLRTLFEKPPPRSFNSSSPVHSPSSSSSSSPSQSHSHQSISSRSRPPKSFSTDLRDSWSILDASPIRFPGTEDRVVLYFTSLRGIRRTFEDCYTLRIIFRGYRVFVDERDISMDAAYRKELQGLLGEKNVTLPQVFIKGRYIGGVEVVRHLNETGELRKLLQTLPIRDRRFVCNTCGDVRFVPCWNCSGSRKVFDEDEGEVRRCSDCNENGLIRCPECCL</sequence>
<dbReference type="InterPro" id="IPR036249">
    <property type="entry name" value="Thioredoxin-like_sf"/>
</dbReference>
<dbReference type="PROSITE" id="PS51354">
    <property type="entry name" value="GLUTAREDOXIN_2"/>
    <property type="match status" value="1"/>
</dbReference>
<dbReference type="CDD" id="cd03031">
    <property type="entry name" value="GRX_GRX_like"/>
    <property type="match status" value="1"/>
</dbReference>
<dbReference type="EMBL" id="GISG01275436">
    <property type="protein sequence ID" value="MBA4677506.1"/>
    <property type="molecule type" value="Transcribed_RNA"/>
</dbReference>
<feature type="domain" description="Glutaredoxin" evidence="2">
    <location>
        <begin position="142"/>
        <end position="208"/>
    </location>
</feature>
<dbReference type="InterPro" id="IPR002109">
    <property type="entry name" value="Glutaredoxin"/>
</dbReference>
<feature type="compositionally biased region" description="Low complexity" evidence="1">
    <location>
        <begin position="79"/>
        <end position="110"/>
    </location>
</feature>
<reference evidence="3" key="1">
    <citation type="journal article" date="2013" name="J. Plant Res.">
        <title>Effect of fungi and light on seed germination of three Opuntia species from semiarid lands of central Mexico.</title>
        <authorList>
            <person name="Delgado-Sanchez P."/>
            <person name="Jimenez-Bremont J.F."/>
            <person name="Guerrero-Gonzalez Mde L."/>
            <person name="Flores J."/>
        </authorList>
    </citation>
    <scope>NUCLEOTIDE SEQUENCE</scope>
    <source>
        <tissue evidence="3">Cladode</tissue>
    </source>
</reference>
<dbReference type="AlphaFoldDB" id="A0A7C9F6D1"/>
<accession>A0A7C9F6D1</accession>
<feature type="region of interest" description="Disordered" evidence="1">
    <location>
        <begin position="73"/>
        <end position="116"/>
    </location>
</feature>
<feature type="compositionally biased region" description="Polar residues" evidence="1">
    <location>
        <begin position="21"/>
        <end position="31"/>
    </location>
</feature>
<organism evidence="3">
    <name type="scientific">Opuntia streptacantha</name>
    <name type="common">Prickly pear cactus</name>
    <name type="synonym">Opuntia cardona</name>
    <dbReference type="NCBI Taxonomy" id="393608"/>
    <lineage>
        <taxon>Eukaryota</taxon>
        <taxon>Viridiplantae</taxon>
        <taxon>Streptophyta</taxon>
        <taxon>Embryophyta</taxon>
        <taxon>Tracheophyta</taxon>
        <taxon>Spermatophyta</taxon>
        <taxon>Magnoliopsida</taxon>
        <taxon>eudicotyledons</taxon>
        <taxon>Gunneridae</taxon>
        <taxon>Pentapetalae</taxon>
        <taxon>Caryophyllales</taxon>
        <taxon>Cactineae</taxon>
        <taxon>Cactaceae</taxon>
        <taxon>Opuntioideae</taxon>
        <taxon>Opuntia</taxon>
    </lineage>
</organism>
<dbReference type="PANTHER" id="PTHR45669">
    <property type="entry name" value="GLUTAREDOXIN DOMAIN-CONTAINING CYSTEINE-RICH PROTEIN CG12206-RELATED"/>
    <property type="match status" value="1"/>
</dbReference>
<proteinExistence type="predicted"/>
<protein>
    <recommendedName>
        <fullName evidence="2">Glutaredoxin domain-containing protein</fullName>
    </recommendedName>
</protein>
<dbReference type="Gene3D" id="3.40.30.10">
    <property type="entry name" value="Glutaredoxin"/>
    <property type="match status" value="1"/>
</dbReference>
<dbReference type="Pfam" id="PF23733">
    <property type="entry name" value="GRXCR1-2_C"/>
    <property type="match status" value="1"/>
</dbReference>
<dbReference type="SUPFAM" id="SSF52833">
    <property type="entry name" value="Thioredoxin-like"/>
    <property type="match status" value="1"/>
</dbReference>
<name>A0A7C9F6D1_OPUST</name>
<reference evidence="3" key="2">
    <citation type="submission" date="2020-07" db="EMBL/GenBank/DDBJ databases">
        <authorList>
            <person name="Vera ALvarez R."/>
            <person name="Arias-Moreno D.M."/>
            <person name="Jimenez-Jacinto V."/>
            <person name="Jimenez-Bremont J.F."/>
            <person name="Swaminathan K."/>
            <person name="Moose S.P."/>
            <person name="Guerrero-Gonzalez M.L."/>
            <person name="Marino-Ramirez L."/>
            <person name="Landsman D."/>
            <person name="Rodriguez-Kessler M."/>
            <person name="Delgado-Sanchez P."/>
        </authorList>
    </citation>
    <scope>NUCLEOTIDE SEQUENCE</scope>
    <source>
        <tissue evidence="3">Cladode</tissue>
    </source>
</reference>